<evidence type="ECO:0000313" key="2">
    <source>
        <dbReference type="EMBL" id="CAH0404711.1"/>
    </source>
</evidence>
<sequence>MLTVEFSRGRAVLGARAWRRRPVRIWRATVGREKSEISGSAVSEQAGAFLVIASACKSVEKNVEAGSRTHVFCAVNRENLVKPNPIRRGRVYGHSGVARVVFGARVRCTERRESHKHKRSRRATDGRRVARRGGWRCARTPHPARCAPAPRPPLAPRLTPAGRLITSRVAPLPFSSCSCDCELFATATLPPAPSIV</sequence>
<reference evidence="2" key="1">
    <citation type="submission" date="2021-12" db="EMBL/GenBank/DDBJ databases">
        <authorList>
            <person name="King R."/>
        </authorList>
    </citation>
    <scope>NUCLEOTIDE SEQUENCE</scope>
</reference>
<accession>A0ABN8BE06</accession>
<dbReference type="EMBL" id="OU963896">
    <property type="protein sequence ID" value="CAH0404711.1"/>
    <property type="molecule type" value="Genomic_DNA"/>
</dbReference>
<evidence type="ECO:0000313" key="3">
    <source>
        <dbReference type="Proteomes" id="UP001153292"/>
    </source>
</evidence>
<protein>
    <submittedName>
        <fullName evidence="2">Uncharacterized protein</fullName>
    </submittedName>
</protein>
<keyword evidence="3" id="KW-1185">Reference proteome</keyword>
<dbReference type="Proteomes" id="UP001153292">
    <property type="component" value="Chromosome 3"/>
</dbReference>
<feature type="region of interest" description="Disordered" evidence="1">
    <location>
        <begin position="111"/>
        <end position="132"/>
    </location>
</feature>
<evidence type="ECO:0000256" key="1">
    <source>
        <dbReference type="SAM" id="MobiDB-lite"/>
    </source>
</evidence>
<proteinExistence type="predicted"/>
<gene>
    <name evidence="2" type="ORF">CHILSU_LOCUS8055</name>
</gene>
<organism evidence="2 3">
    <name type="scientific">Chilo suppressalis</name>
    <name type="common">Asiatic rice borer moth</name>
    <dbReference type="NCBI Taxonomy" id="168631"/>
    <lineage>
        <taxon>Eukaryota</taxon>
        <taxon>Metazoa</taxon>
        <taxon>Ecdysozoa</taxon>
        <taxon>Arthropoda</taxon>
        <taxon>Hexapoda</taxon>
        <taxon>Insecta</taxon>
        <taxon>Pterygota</taxon>
        <taxon>Neoptera</taxon>
        <taxon>Endopterygota</taxon>
        <taxon>Lepidoptera</taxon>
        <taxon>Glossata</taxon>
        <taxon>Ditrysia</taxon>
        <taxon>Pyraloidea</taxon>
        <taxon>Crambidae</taxon>
        <taxon>Crambinae</taxon>
        <taxon>Chilo</taxon>
    </lineage>
</organism>
<name>A0ABN8BE06_CHISP</name>